<dbReference type="GO" id="GO:0004359">
    <property type="term" value="F:glutaminase activity"/>
    <property type="evidence" value="ECO:0007669"/>
    <property type="project" value="UniProtKB-EC"/>
</dbReference>
<evidence type="ECO:0000256" key="8">
    <source>
        <dbReference type="ARBA" id="ARBA00047838"/>
    </source>
</evidence>
<gene>
    <name evidence="11" type="ORF">METZ01_LOCUS49901</name>
</gene>
<dbReference type="GO" id="GO:0016829">
    <property type="term" value="F:lyase activity"/>
    <property type="evidence" value="ECO:0007669"/>
    <property type="project" value="UniProtKB-KW"/>
</dbReference>
<dbReference type="GO" id="GO:0000105">
    <property type="term" value="P:L-histidine biosynthetic process"/>
    <property type="evidence" value="ECO:0007669"/>
    <property type="project" value="UniProtKB-UniPathway"/>
</dbReference>
<comment type="pathway">
    <text evidence="1">Amino-acid biosynthesis; L-histidine biosynthesis; L-histidine from 5-phospho-alpha-D-ribose 1-diphosphate: step 5/9.</text>
</comment>
<keyword evidence="6" id="KW-0368">Histidine biosynthesis</keyword>
<name>A0A381S492_9ZZZZ</name>
<dbReference type="AlphaFoldDB" id="A0A381S492"/>
<dbReference type="InterPro" id="IPR029062">
    <property type="entry name" value="Class_I_gatase-like"/>
</dbReference>
<dbReference type="EMBL" id="UINC01002472">
    <property type="protein sequence ID" value="SUZ97047.1"/>
    <property type="molecule type" value="Genomic_DNA"/>
</dbReference>
<dbReference type="PIRSF" id="PIRSF000495">
    <property type="entry name" value="Amidotransf_hisH"/>
    <property type="match status" value="1"/>
</dbReference>
<dbReference type="Pfam" id="PF00117">
    <property type="entry name" value="GATase"/>
    <property type="match status" value="1"/>
</dbReference>
<comment type="catalytic activity">
    <reaction evidence="8">
        <text>5-[(5-phospho-1-deoxy-D-ribulos-1-ylimino)methylamino]-1-(5-phospho-beta-D-ribosyl)imidazole-4-carboxamide + L-glutamine = D-erythro-1-(imidazol-4-yl)glycerol 3-phosphate + 5-amino-1-(5-phospho-beta-D-ribosyl)imidazole-4-carboxamide + L-glutamate + H(+)</text>
        <dbReference type="Rhea" id="RHEA:24793"/>
        <dbReference type="ChEBI" id="CHEBI:15378"/>
        <dbReference type="ChEBI" id="CHEBI:29985"/>
        <dbReference type="ChEBI" id="CHEBI:58278"/>
        <dbReference type="ChEBI" id="CHEBI:58359"/>
        <dbReference type="ChEBI" id="CHEBI:58475"/>
        <dbReference type="ChEBI" id="CHEBI:58525"/>
        <dbReference type="EC" id="4.3.2.10"/>
    </reaction>
</comment>
<dbReference type="PROSITE" id="PS51274">
    <property type="entry name" value="GATASE_COBBQ"/>
    <property type="match status" value="1"/>
</dbReference>
<evidence type="ECO:0000259" key="10">
    <source>
        <dbReference type="Pfam" id="PF00117"/>
    </source>
</evidence>
<evidence type="ECO:0000256" key="7">
    <source>
        <dbReference type="ARBA" id="ARBA00023239"/>
    </source>
</evidence>
<dbReference type="HAMAP" id="MF_00278">
    <property type="entry name" value="HisH"/>
    <property type="match status" value="1"/>
</dbReference>
<evidence type="ECO:0000256" key="1">
    <source>
        <dbReference type="ARBA" id="ARBA00005091"/>
    </source>
</evidence>
<comment type="catalytic activity">
    <reaction evidence="9">
        <text>L-glutamine + H2O = L-glutamate + NH4(+)</text>
        <dbReference type="Rhea" id="RHEA:15889"/>
        <dbReference type="ChEBI" id="CHEBI:15377"/>
        <dbReference type="ChEBI" id="CHEBI:28938"/>
        <dbReference type="ChEBI" id="CHEBI:29985"/>
        <dbReference type="ChEBI" id="CHEBI:58359"/>
        <dbReference type="EC" id="3.5.1.2"/>
    </reaction>
</comment>
<feature type="domain" description="Glutamine amidotransferase" evidence="10">
    <location>
        <begin position="12"/>
        <end position="216"/>
    </location>
</feature>
<evidence type="ECO:0000256" key="4">
    <source>
        <dbReference type="ARBA" id="ARBA00022801"/>
    </source>
</evidence>
<keyword evidence="3" id="KW-0028">Amino-acid biosynthesis</keyword>
<evidence type="ECO:0000256" key="5">
    <source>
        <dbReference type="ARBA" id="ARBA00022962"/>
    </source>
</evidence>
<evidence type="ECO:0000256" key="2">
    <source>
        <dbReference type="ARBA" id="ARBA00011152"/>
    </source>
</evidence>
<protein>
    <recommendedName>
        <fullName evidence="10">Glutamine amidotransferase domain-containing protein</fullName>
    </recommendedName>
</protein>
<sequence>MTESFSAPNIVIINTRAANVHSVDKALRKVGANPVITSDPKELASADAAVLPGVGASDSVMTALNSLGLTDPVKQFAASGRPLLCICVGLQVLFNSSEEGDLPGLGLVQGSVKLIPLGMKDKLGNNMKVPHIGWNEVHFTDGKSERNPIFKGIPQGSHFYFVHSYRCVPDEQSEVAATANYGVEVCAAVVRGNVVGTQFHPEKSGSIGLQIYKNFFELTLSTQN</sequence>
<evidence type="ECO:0000256" key="9">
    <source>
        <dbReference type="ARBA" id="ARBA00049534"/>
    </source>
</evidence>
<organism evidence="11">
    <name type="scientific">marine metagenome</name>
    <dbReference type="NCBI Taxonomy" id="408172"/>
    <lineage>
        <taxon>unclassified sequences</taxon>
        <taxon>metagenomes</taxon>
        <taxon>ecological metagenomes</taxon>
    </lineage>
</organism>
<dbReference type="NCBIfam" id="TIGR01855">
    <property type="entry name" value="IMP_synth_hisH"/>
    <property type="match status" value="1"/>
</dbReference>
<reference evidence="11" key="1">
    <citation type="submission" date="2018-05" db="EMBL/GenBank/DDBJ databases">
        <authorList>
            <person name="Lanie J.A."/>
            <person name="Ng W.-L."/>
            <person name="Kazmierczak K.M."/>
            <person name="Andrzejewski T.M."/>
            <person name="Davidsen T.M."/>
            <person name="Wayne K.J."/>
            <person name="Tettelin H."/>
            <person name="Glass J.I."/>
            <person name="Rusch D."/>
            <person name="Podicherti R."/>
            <person name="Tsui H.-C.T."/>
            <person name="Winkler M.E."/>
        </authorList>
    </citation>
    <scope>NUCLEOTIDE SEQUENCE</scope>
</reference>
<proteinExistence type="inferred from homology"/>
<dbReference type="PANTHER" id="PTHR42701:SF1">
    <property type="entry name" value="IMIDAZOLE GLYCEROL PHOSPHATE SYNTHASE SUBUNIT HISH"/>
    <property type="match status" value="1"/>
</dbReference>
<comment type="subunit">
    <text evidence="2">Heterodimer of HisH and HisF.</text>
</comment>
<keyword evidence="5" id="KW-0315">Glutamine amidotransferase</keyword>
<keyword evidence="4" id="KW-0378">Hydrolase</keyword>
<dbReference type="CDD" id="cd01748">
    <property type="entry name" value="GATase1_IGP_Synthase"/>
    <property type="match status" value="1"/>
</dbReference>
<dbReference type="InterPro" id="IPR010139">
    <property type="entry name" value="Imidazole-glycPsynth_HisH"/>
</dbReference>
<dbReference type="PANTHER" id="PTHR42701">
    <property type="entry name" value="IMIDAZOLE GLYCEROL PHOSPHATE SYNTHASE SUBUNIT HISH"/>
    <property type="match status" value="1"/>
</dbReference>
<evidence type="ECO:0000256" key="3">
    <source>
        <dbReference type="ARBA" id="ARBA00022605"/>
    </source>
</evidence>
<dbReference type="PROSITE" id="PS51273">
    <property type="entry name" value="GATASE_TYPE_1"/>
    <property type="match status" value="1"/>
</dbReference>
<dbReference type="InterPro" id="IPR017926">
    <property type="entry name" value="GATASE"/>
</dbReference>
<dbReference type="SUPFAM" id="SSF52317">
    <property type="entry name" value="Class I glutamine amidotransferase-like"/>
    <property type="match status" value="1"/>
</dbReference>
<keyword evidence="7" id="KW-0456">Lyase</keyword>
<accession>A0A381S492</accession>
<dbReference type="UniPathway" id="UPA00031">
    <property type="reaction ID" value="UER00010"/>
</dbReference>
<evidence type="ECO:0000256" key="6">
    <source>
        <dbReference type="ARBA" id="ARBA00023102"/>
    </source>
</evidence>
<dbReference type="Gene3D" id="3.40.50.880">
    <property type="match status" value="1"/>
</dbReference>
<evidence type="ECO:0000313" key="11">
    <source>
        <dbReference type="EMBL" id="SUZ97047.1"/>
    </source>
</evidence>
<dbReference type="GO" id="GO:0000107">
    <property type="term" value="F:imidazoleglycerol-phosphate synthase activity"/>
    <property type="evidence" value="ECO:0007669"/>
    <property type="project" value="TreeGrafter"/>
</dbReference>